<gene>
    <name evidence="2" type="ORF">CCR75_006188</name>
</gene>
<dbReference type="GeneID" id="94349930"/>
<organism evidence="2 3">
    <name type="scientific">Bremia lactucae</name>
    <name type="common">Lettuce downy mildew</name>
    <dbReference type="NCBI Taxonomy" id="4779"/>
    <lineage>
        <taxon>Eukaryota</taxon>
        <taxon>Sar</taxon>
        <taxon>Stramenopiles</taxon>
        <taxon>Oomycota</taxon>
        <taxon>Peronosporomycetes</taxon>
        <taxon>Peronosporales</taxon>
        <taxon>Peronosporaceae</taxon>
        <taxon>Bremia</taxon>
    </lineage>
</organism>
<dbReference type="EMBL" id="SHOA02000203">
    <property type="protein sequence ID" value="TDH66398.1"/>
    <property type="molecule type" value="Genomic_DNA"/>
</dbReference>
<dbReference type="Gene3D" id="2.60.120.180">
    <property type="match status" value="1"/>
</dbReference>
<keyword evidence="1" id="KW-0732">Signal</keyword>
<name>A0A976FGW9_BRELC</name>
<feature type="signal peptide" evidence="1">
    <location>
        <begin position="1"/>
        <end position="17"/>
    </location>
</feature>
<dbReference type="SUPFAM" id="SSF49899">
    <property type="entry name" value="Concanavalin A-like lectins/glucanases"/>
    <property type="match status" value="1"/>
</dbReference>
<dbReference type="InterPro" id="IPR013320">
    <property type="entry name" value="ConA-like_dom_sf"/>
</dbReference>
<reference evidence="2 3" key="1">
    <citation type="journal article" date="2021" name="Genome Biol.">
        <title>AFLAP: assembly-free linkage analysis pipeline using k-mers from genome sequencing data.</title>
        <authorList>
            <person name="Fletcher K."/>
            <person name="Zhang L."/>
            <person name="Gil J."/>
            <person name="Han R."/>
            <person name="Cavanaugh K."/>
            <person name="Michelmore R."/>
        </authorList>
    </citation>
    <scope>NUCLEOTIDE SEQUENCE [LARGE SCALE GENOMIC DNA]</scope>
    <source>
        <strain evidence="2 3">SF5</strain>
    </source>
</reference>
<dbReference type="KEGG" id="blac:94349930"/>
<evidence type="ECO:0008006" key="4">
    <source>
        <dbReference type="Google" id="ProtNLM"/>
    </source>
</evidence>
<dbReference type="Proteomes" id="UP000294530">
    <property type="component" value="Unassembled WGS sequence"/>
</dbReference>
<sequence>MKFFICSAIALAAAASAENAPEPTCISGQYQDGPYYFISSVPAPPARSCLSMTANRSTAISWNVDFSLPGIVDDTYWSESHVSLSLPSVKMEYLQTATVKFEYTSFQDKDLSAIAHITMLLQANVFDRGSLVVVMLCQSGPDPTWLGIFKKEVQVDGVSYSLFEGYVNTMLFQTFVPKSCTTAYIGNTKAFLNQLGLSSSHRLATIRAGFMIRSGVDAVLNVNNHYMTYTAAVDPSP</sequence>
<dbReference type="AlphaFoldDB" id="A0A976FGW9"/>
<proteinExistence type="predicted"/>
<feature type="chain" id="PRO_5037974882" description="Secreted protein" evidence="1">
    <location>
        <begin position="18"/>
        <end position="237"/>
    </location>
</feature>
<accession>A0A976FGW9</accession>
<evidence type="ECO:0000256" key="1">
    <source>
        <dbReference type="SAM" id="SignalP"/>
    </source>
</evidence>
<dbReference type="InterPro" id="IPR013319">
    <property type="entry name" value="GH11/12"/>
</dbReference>
<protein>
    <recommendedName>
        <fullName evidence="4">Secreted protein</fullName>
    </recommendedName>
</protein>
<comment type="caution">
    <text evidence="2">The sequence shown here is derived from an EMBL/GenBank/DDBJ whole genome shotgun (WGS) entry which is preliminary data.</text>
</comment>
<evidence type="ECO:0000313" key="2">
    <source>
        <dbReference type="EMBL" id="TDH66398.1"/>
    </source>
</evidence>
<dbReference type="RefSeq" id="XP_067815897.1">
    <property type="nucleotide sequence ID" value="XM_067964259.1"/>
</dbReference>
<dbReference type="GO" id="GO:0004553">
    <property type="term" value="F:hydrolase activity, hydrolyzing O-glycosyl compounds"/>
    <property type="evidence" value="ECO:0007669"/>
    <property type="project" value="InterPro"/>
</dbReference>
<keyword evidence="3" id="KW-1185">Reference proteome</keyword>
<evidence type="ECO:0000313" key="3">
    <source>
        <dbReference type="Proteomes" id="UP000294530"/>
    </source>
</evidence>